<name>A0A0N4ZJ95_PARTI</name>
<dbReference type="Proteomes" id="UP000038045">
    <property type="component" value="Unplaced"/>
</dbReference>
<evidence type="ECO:0000256" key="1">
    <source>
        <dbReference type="SAM" id="SignalP"/>
    </source>
</evidence>
<feature type="signal peptide" evidence="1">
    <location>
        <begin position="1"/>
        <end position="21"/>
    </location>
</feature>
<feature type="chain" id="PRO_5005891816" evidence="1">
    <location>
        <begin position="22"/>
        <end position="183"/>
    </location>
</feature>
<accession>A0A0N4ZJ95</accession>
<evidence type="ECO:0000313" key="3">
    <source>
        <dbReference type="WBParaSite" id="PTRK_0000800000.1"/>
    </source>
</evidence>
<reference evidence="3" key="1">
    <citation type="submission" date="2017-02" db="UniProtKB">
        <authorList>
            <consortium name="WormBaseParasite"/>
        </authorList>
    </citation>
    <scope>IDENTIFICATION</scope>
</reference>
<evidence type="ECO:0000313" key="2">
    <source>
        <dbReference type="Proteomes" id="UP000038045"/>
    </source>
</evidence>
<dbReference type="AlphaFoldDB" id="A0A0N4ZJ95"/>
<dbReference type="WBParaSite" id="PTRK_0000800000.1">
    <property type="protein sequence ID" value="PTRK_0000800000.1"/>
    <property type="gene ID" value="PTRK_0000800000"/>
</dbReference>
<keyword evidence="2" id="KW-1185">Reference proteome</keyword>
<keyword evidence="1" id="KW-0732">Signal</keyword>
<protein>
    <submittedName>
        <fullName evidence="3">Uncharacterized protein</fullName>
    </submittedName>
</protein>
<proteinExistence type="predicted"/>
<organism evidence="2 3">
    <name type="scientific">Parastrongyloides trichosuri</name>
    <name type="common">Possum-specific nematode worm</name>
    <dbReference type="NCBI Taxonomy" id="131310"/>
    <lineage>
        <taxon>Eukaryota</taxon>
        <taxon>Metazoa</taxon>
        <taxon>Ecdysozoa</taxon>
        <taxon>Nematoda</taxon>
        <taxon>Chromadorea</taxon>
        <taxon>Rhabditida</taxon>
        <taxon>Tylenchina</taxon>
        <taxon>Panagrolaimomorpha</taxon>
        <taxon>Strongyloidoidea</taxon>
        <taxon>Strongyloididae</taxon>
        <taxon>Parastrongyloides</taxon>
    </lineage>
</organism>
<sequence>MLLLCYSILFLLLQITVVTYACGGDKKTEIQDSEDDFDGKRKKRLKKGVPFYAERSKAASFLITSKEVGKKLSLPKSRKSIELKEPASEAKKFPSSVELHTAPTLEGDTIKENTNTQKGNNFEKQLLLLGSLDDANIDIVKEHLLDDTQISRKVNKTEVTAQEGAVISETPTISSQKSQLSTH</sequence>